<keyword evidence="3" id="KW-1185">Reference proteome</keyword>
<evidence type="ECO:0000313" key="2">
    <source>
        <dbReference type="EMBL" id="MED6154760.1"/>
    </source>
</evidence>
<organism evidence="2 3">
    <name type="scientific">Stylosanthes scabra</name>
    <dbReference type="NCBI Taxonomy" id="79078"/>
    <lineage>
        <taxon>Eukaryota</taxon>
        <taxon>Viridiplantae</taxon>
        <taxon>Streptophyta</taxon>
        <taxon>Embryophyta</taxon>
        <taxon>Tracheophyta</taxon>
        <taxon>Spermatophyta</taxon>
        <taxon>Magnoliopsida</taxon>
        <taxon>eudicotyledons</taxon>
        <taxon>Gunneridae</taxon>
        <taxon>Pentapetalae</taxon>
        <taxon>rosids</taxon>
        <taxon>fabids</taxon>
        <taxon>Fabales</taxon>
        <taxon>Fabaceae</taxon>
        <taxon>Papilionoideae</taxon>
        <taxon>50 kb inversion clade</taxon>
        <taxon>dalbergioids sensu lato</taxon>
        <taxon>Dalbergieae</taxon>
        <taxon>Pterocarpus clade</taxon>
        <taxon>Stylosanthes</taxon>
    </lineage>
</organism>
<dbReference type="EMBL" id="JASCZI010104466">
    <property type="protein sequence ID" value="MED6154760.1"/>
    <property type="molecule type" value="Genomic_DNA"/>
</dbReference>
<evidence type="ECO:0000256" key="1">
    <source>
        <dbReference type="SAM" id="MobiDB-lite"/>
    </source>
</evidence>
<feature type="non-terminal residue" evidence="2">
    <location>
        <position position="88"/>
    </location>
</feature>
<gene>
    <name evidence="2" type="ORF">PIB30_115808</name>
</gene>
<feature type="region of interest" description="Disordered" evidence="1">
    <location>
        <begin position="51"/>
        <end position="88"/>
    </location>
</feature>
<dbReference type="Proteomes" id="UP001341840">
    <property type="component" value="Unassembled WGS sequence"/>
</dbReference>
<feature type="compositionally biased region" description="Acidic residues" evidence="1">
    <location>
        <begin position="67"/>
        <end position="76"/>
    </location>
</feature>
<evidence type="ECO:0000313" key="3">
    <source>
        <dbReference type="Proteomes" id="UP001341840"/>
    </source>
</evidence>
<accession>A0ABU6U2U9</accession>
<protein>
    <submittedName>
        <fullName evidence="2">Uncharacterized protein</fullName>
    </submittedName>
</protein>
<reference evidence="2 3" key="1">
    <citation type="journal article" date="2023" name="Plants (Basel)">
        <title>Bridging the Gap: Combining Genomics and Transcriptomics Approaches to Understand Stylosanthes scabra, an Orphan Legume from the Brazilian Caatinga.</title>
        <authorList>
            <person name="Ferreira-Neto J.R.C."/>
            <person name="da Silva M.D."/>
            <person name="Binneck E."/>
            <person name="de Melo N.F."/>
            <person name="da Silva R.H."/>
            <person name="de Melo A.L.T.M."/>
            <person name="Pandolfi V."/>
            <person name="Bustamante F.O."/>
            <person name="Brasileiro-Vidal A.C."/>
            <person name="Benko-Iseppon A.M."/>
        </authorList>
    </citation>
    <scope>NUCLEOTIDE SEQUENCE [LARGE SCALE GENOMIC DNA]</scope>
    <source>
        <tissue evidence="2">Leaves</tissue>
    </source>
</reference>
<sequence length="88" mass="9456">MWYKDPAVQDYSIGLKMFLDDEGALEMCRIADLRGHVELFVVHESGPEEGFPEIGYVDVGGDVGGGNDDDDGEGEEAVPNGPNEVANV</sequence>
<proteinExistence type="predicted"/>
<comment type="caution">
    <text evidence="2">The sequence shown here is derived from an EMBL/GenBank/DDBJ whole genome shotgun (WGS) entry which is preliminary data.</text>
</comment>
<name>A0ABU6U2U9_9FABA</name>